<dbReference type="HOGENOM" id="CLU_654181_0_0_1"/>
<organism evidence="2 3">
    <name type="scientific">Verruconis gallopava</name>
    <dbReference type="NCBI Taxonomy" id="253628"/>
    <lineage>
        <taxon>Eukaryota</taxon>
        <taxon>Fungi</taxon>
        <taxon>Dikarya</taxon>
        <taxon>Ascomycota</taxon>
        <taxon>Pezizomycotina</taxon>
        <taxon>Dothideomycetes</taxon>
        <taxon>Pleosporomycetidae</taxon>
        <taxon>Venturiales</taxon>
        <taxon>Sympoventuriaceae</taxon>
        <taxon>Verruconis</taxon>
    </lineage>
</organism>
<dbReference type="Proteomes" id="UP000053259">
    <property type="component" value="Unassembled WGS sequence"/>
</dbReference>
<feature type="compositionally biased region" description="Low complexity" evidence="1">
    <location>
        <begin position="18"/>
        <end position="31"/>
    </location>
</feature>
<feature type="region of interest" description="Disordered" evidence="1">
    <location>
        <begin position="1"/>
        <end position="34"/>
    </location>
</feature>
<feature type="compositionally biased region" description="Polar residues" evidence="1">
    <location>
        <begin position="58"/>
        <end position="71"/>
    </location>
</feature>
<protein>
    <submittedName>
        <fullName evidence="2">Uncharacterized protein</fullName>
    </submittedName>
</protein>
<feature type="region of interest" description="Disordered" evidence="1">
    <location>
        <begin position="355"/>
        <end position="403"/>
    </location>
</feature>
<dbReference type="VEuPathDB" id="FungiDB:PV09_02025"/>
<feature type="compositionally biased region" description="Polar residues" evidence="1">
    <location>
        <begin position="209"/>
        <end position="250"/>
    </location>
</feature>
<evidence type="ECO:0000313" key="2">
    <source>
        <dbReference type="EMBL" id="KIW07156.1"/>
    </source>
</evidence>
<evidence type="ECO:0000313" key="3">
    <source>
        <dbReference type="Proteomes" id="UP000053259"/>
    </source>
</evidence>
<dbReference type="OrthoDB" id="3946690at2759"/>
<feature type="region of interest" description="Disordered" evidence="1">
    <location>
        <begin position="194"/>
        <end position="337"/>
    </location>
</feature>
<sequence>MITPTQEQFRSWSIDKTSQYSYESPASESSSGTYFDAEEKIRISAAMEDIGHVLKEQMTPSLEQEYQSSEEALSPMLDEETTGAEDDYDEDEDEDEDDDDDDAEERNETQASWTELEPYRIDVAVAICIAAPGKAHVVNVPQRWSTLNDRQSYLSNRSSSPSPTRPARTTARSIPLHLNTELATRSAHESLSSASSYCDTPESLCQEKTPASSSHCGMPSTASMTSFDPSASTPSFLESDPYETTQPRPGSTTRSRLRSISSKFRSATSTPGSEQPVEKETKQKRRRSVVGSTPAAGSELPPFFFSQRARDQWYREHATSKSESASPRSATPSALAGTPVQRSFPKMVARGANEREPTIELPPCPKDYDQDVPALTSPQRRRRTSLSREIHSSSSMKTSSSSTVNLLLRQRRSTMALRGA</sequence>
<feature type="compositionally biased region" description="Low complexity" evidence="1">
    <location>
        <begin position="157"/>
        <end position="173"/>
    </location>
</feature>
<feature type="region of interest" description="Disordered" evidence="1">
    <location>
        <begin position="54"/>
        <end position="114"/>
    </location>
</feature>
<evidence type="ECO:0000256" key="1">
    <source>
        <dbReference type="SAM" id="MobiDB-lite"/>
    </source>
</evidence>
<dbReference type="GeneID" id="27309998"/>
<dbReference type="InParanoid" id="A0A0D1XWJ9"/>
<feature type="compositionally biased region" description="Polar residues" evidence="1">
    <location>
        <begin position="263"/>
        <end position="273"/>
    </location>
</feature>
<feature type="compositionally biased region" description="Polar residues" evidence="1">
    <location>
        <begin position="1"/>
        <end position="17"/>
    </location>
</feature>
<name>A0A0D1XWJ9_9PEZI</name>
<reference evidence="2 3" key="1">
    <citation type="submission" date="2015-01" db="EMBL/GenBank/DDBJ databases">
        <title>The Genome Sequence of Ochroconis gallopava CBS43764.</title>
        <authorList>
            <consortium name="The Broad Institute Genomics Platform"/>
            <person name="Cuomo C."/>
            <person name="de Hoog S."/>
            <person name="Gorbushina A."/>
            <person name="Stielow B."/>
            <person name="Teixiera M."/>
            <person name="Abouelleil A."/>
            <person name="Chapman S.B."/>
            <person name="Priest M."/>
            <person name="Young S.K."/>
            <person name="Wortman J."/>
            <person name="Nusbaum C."/>
            <person name="Birren B."/>
        </authorList>
    </citation>
    <scope>NUCLEOTIDE SEQUENCE [LARGE SCALE GENOMIC DNA]</scope>
    <source>
        <strain evidence="2 3">CBS 43764</strain>
    </source>
</reference>
<feature type="compositionally biased region" description="Basic and acidic residues" evidence="1">
    <location>
        <begin position="308"/>
        <end position="320"/>
    </location>
</feature>
<gene>
    <name evidence="2" type="ORF">PV09_02025</name>
</gene>
<dbReference type="AlphaFoldDB" id="A0A0D1XWJ9"/>
<feature type="compositionally biased region" description="Acidic residues" evidence="1">
    <location>
        <begin position="77"/>
        <end position="105"/>
    </location>
</feature>
<feature type="compositionally biased region" description="Low complexity" evidence="1">
    <location>
        <begin position="392"/>
        <end position="403"/>
    </location>
</feature>
<feature type="region of interest" description="Disordered" evidence="1">
    <location>
        <begin position="151"/>
        <end position="175"/>
    </location>
</feature>
<feature type="compositionally biased region" description="Low complexity" evidence="1">
    <location>
        <begin position="251"/>
        <end position="262"/>
    </location>
</feature>
<dbReference type="EMBL" id="KN847533">
    <property type="protein sequence ID" value="KIW07156.1"/>
    <property type="molecule type" value="Genomic_DNA"/>
</dbReference>
<keyword evidence="3" id="KW-1185">Reference proteome</keyword>
<feature type="compositionally biased region" description="Polar residues" evidence="1">
    <location>
        <begin position="321"/>
        <end position="332"/>
    </location>
</feature>
<dbReference type="RefSeq" id="XP_016217025.1">
    <property type="nucleotide sequence ID" value="XM_016355009.1"/>
</dbReference>
<accession>A0A0D1XWJ9</accession>
<proteinExistence type="predicted"/>